<sequence length="2358" mass="264766">MNEIKKAAESKILAEQKEKRDRNTKYFLTENHGGIAAVYPYPVHYEENGEWKEIDNSLREENTGEEGYENKAACVKVKFAKHGDSPKMVTLKKGSHKLSWGLENVQADEKEKKKKTVFRIYERQNESADIAGEIPEAEERINASAWNRKQMHLAGTVSGGIYENIREGVDLEYLIQGETVKENVILKEASAAEEPLRFCLNHKGLTLSKEENGELIFRAAKKGEDEEIFRLKAPCMYDAAGSYSAAVSYEMETVKEGETILTIRVDQEWLKAKERQYPVVIDPNVETIRQTANIRDTFVREKYPNSSVTGGYGSFVVGNNAEYGRCRSFIVLNTLPQIPAGAIIYDAKLCMYQYQFFPGTVNSFYVNAHEVTGSWSDNSATWNNQPSYDSRVLDRAEVKSVVSGGVTYAAPKTFNITKQVRKWYKGNNLGICLKMHDESVSAAAGFVASDHPVSGGITTDMYPFCMFYYRDAKGLEDYYSYHEQRVGRAGTCYVNDFNGNLVVVHPDTVTSGNRFPVSLSHVYNAADREKKEANGRYSRYGCGWRLSAQKELRASGIADYPYVYTDEDGTNHYFYRDREDSSRLKDEDGLGLIITQESSSDETAYRKVETKGKVQMIFRKDGYLSKEIDPNGNTIEYLYESDKYGSYLSRIKDPSGAYLKLFYNTDGKLYMLKDEINRITNFFYEGDDLKSITYPDGKESRYGYGVSDYTHLLMYVKAPELYEMYYGYVDDGGTKRVKQMTEHVGSQMGKEVNVTYCDGNVTIFEEPGLDGNINKKEDNRYYTYQFDTSGRPVCVYDQDGKGTSYGYYTEGKKNNRLSRAGSTARTIQNHLLNTRFEDGWNHWEKYPANSSRVQIVLGTGYIGKKSARVIRNSVAYDETGVQQIVEVSPGKYTVSAYYKVTSISQGEVYITVNGLKDSGAETFLGVSAVIKEPTDSSIDDGWQRRSVSFTVPSECKRIRIRSILSHGTGTCYMTCFQLEEGEIANKFNLMENGSFERLESGSATIPASFTGILTNSALYADGVNSSERKYGSSALRIYGEPGKRKGFWKRIPIEGSAKDVFSISGWAKGKGIPGKEFGMVIGIEYEDKDANGQYKTKYESIPFNPHVEDWQFVNQTISADAGDGNTSRKYRAILFHIFYGNQANDAYFDGIQIIRDDGKSYVYDEEGNLISARTAAANASFSYDKNKNLTRMSDITGTAFEYGYDEKQNLKRAASSEQVIYQFQYDTYGNPVQTTAYGERRRRALVVGRCYYIREKVSGKYLEVPGSSTSAGTAVQLNAFQGSTNQKWKAEDAGAGYLRFLPLHDPTKALNVQNGSNSDNTKVDIAVYDSEKDAQKFKLISQWKGDYQIAAKCSKDKRVLTNAANSTADGALVTIWGANDSYDRQKWCLEPADLATVSDEPEDGSIFAIRARHSGQYLDVPGGYSTSGTVLQQYYYNGTDGQSFRLQKADSNGNYYLRPICAPAMALTRIANDAQINRAAIILRPFSSGNTAQKFQFKKVGTDYAIWNEASNEGLGIMGNSWGSGARIVTDGSQAISNYSPNKRFVLENRGKQIRASMAHTSNGKQVASVTDNRGYTTTNTYDSSQRLLTKTTDAKGNVTNYAYDSDTDQLRQASAAVDGKTTSNTYTYDKGDRLSSIGHNGFSYNFEYDVFGNPTKVKVGNTALESYTYLPYNGPRKTLTYANGKVITNEYDKDFRLIAQKHKESDGDERTVYENAYDGYDNLVIHKDLCRENTCQYDYDLIGRMTAMEKRKSTNNEVLQKLQVSYDDKNRVESVVSKVGGITKKTGYMYGNASGGELPGLVYGIRVDGFRKCVLSYDQMARLKEKAISVGTGKYYRSTYTYVQGKENWQTTILPEGITNGSNKLKYTYDALGNIAKIYENNILKVSYTYDGLNRLARENNQWLNKSICYSYDAGGNILAKKEYAYTTGTLGTVQKTISYGYGNTGWKDQITSYNGQTITYDAMGNPLTYRDGMKMLWYDRKYLTHLTKDKTYYFAYDSEGKRIEKHIVNGHNAENIIKYYWNGEDILAIQDENDLMHFVYDQDGHLFSIELNGTTYYYIHNLQNDIIGLIDSNGTQVVSYRYDTWGNPISMTDTSGTDIGTKNPFRYREYLYDEETGLYHLDSRFYDPVIGRFVSPDDVDVLKAGQGNLNQYNLYAYCLNNPVNYEDSQGMFAVMAAGIICSAVINAGLSALEAYSNGENVGKAFVIGGISGAASGILGLSKYKMIRLVGSAVVGGVTEAVSQKDINIRKILIGAGFGFLGSVCAIPDKYMEVFSEGEKLLKTLTFDNIVTLGTGTVSMGTKMLVTAPEEKTTSWSTQSRDRRYYSVQTSWSSQSKDPRYYPEVSWSVKSHDPRYY</sequence>
<dbReference type="InterPro" id="IPR000772">
    <property type="entry name" value="Ricin_B_lectin"/>
</dbReference>
<dbReference type="Gene3D" id="2.60.120.260">
    <property type="entry name" value="Galactose-binding domain-like"/>
    <property type="match status" value="2"/>
</dbReference>
<dbReference type="CDD" id="cd00161">
    <property type="entry name" value="beta-trefoil_Ricin-like"/>
    <property type="match status" value="2"/>
</dbReference>
<evidence type="ECO:0000256" key="4">
    <source>
        <dbReference type="ARBA" id="ARBA00022737"/>
    </source>
</evidence>
<comment type="caution">
    <text evidence="7">The sequence shown here is derived from an EMBL/GenBank/DDBJ whole genome shotgun (WGS) entry which is preliminary data.</text>
</comment>
<keyword evidence="8" id="KW-1185">Reference proteome</keyword>
<dbReference type="Pfam" id="PF25023">
    <property type="entry name" value="TEN_YD-shell"/>
    <property type="match status" value="1"/>
</dbReference>
<dbReference type="InterPro" id="IPR003305">
    <property type="entry name" value="CenC_carb-bd"/>
</dbReference>
<dbReference type="InterPro" id="IPR022385">
    <property type="entry name" value="Rhs_assc_core"/>
</dbReference>
<evidence type="ECO:0000313" key="7">
    <source>
        <dbReference type="EMBL" id="MCU6687381.1"/>
    </source>
</evidence>
<dbReference type="PANTHER" id="PTHR32305:SF15">
    <property type="entry name" value="PROTEIN RHSA-RELATED"/>
    <property type="match status" value="1"/>
</dbReference>
<dbReference type="Pfam" id="PF24517">
    <property type="entry name" value="CBM96"/>
    <property type="match status" value="1"/>
</dbReference>
<dbReference type="InterPro" id="IPR056823">
    <property type="entry name" value="TEN-like_YD-shell"/>
</dbReference>
<dbReference type="NCBIfam" id="TIGR03696">
    <property type="entry name" value="Rhs_assc_core"/>
    <property type="match status" value="1"/>
</dbReference>
<dbReference type="Gene3D" id="2.180.10.10">
    <property type="entry name" value="RHS repeat-associated core"/>
    <property type="match status" value="2"/>
</dbReference>
<dbReference type="PANTHER" id="PTHR32305">
    <property type="match status" value="1"/>
</dbReference>
<comment type="subcellular location">
    <subcellularLocation>
        <location evidence="1">Secreted</location>
    </subcellularLocation>
</comment>
<dbReference type="SMART" id="SM00458">
    <property type="entry name" value="RICIN"/>
    <property type="match status" value="2"/>
</dbReference>
<proteinExistence type="predicted"/>
<dbReference type="Gene3D" id="2.80.10.50">
    <property type="match status" value="2"/>
</dbReference>
<dbReference type="RefSeq" id="WP_262575605.1">
    <property type="nucleotide sequence ID" value="NZ_JAOQJU010000018.1"/>
</dbReference>
<dbReference type="Pfam" id="PF14200">
    <property type="entry name" value="RicinB_lectin_2"/>
    <property type="match status" value="2"/>
</dbReference>
<keyword evidence="5" id="KW-0378">Hydrolase</keyword>
<feature type="domain" description="Ricin B lectin" evidence="6">
    <location>
        <begin position="1404"/>
        <end position="1548"/>
    </location>
</feature>
<dbReference type="Pfam" id="PF02018">
    <property type="entry name" value="CBM_4_9"/>
    <property type="match status" value="1"/>
</dbReference>
<dbReference type="Proteomes" id="UP001652431">
    <property type="component" value="Unassembled WGS sequence"/>
</dbReference>
<dbReference type="InterPro" id="IPR035992">
    <property type="entry name" value="Ricin_B-like_lectins"/>
</dbReference>
<gene>
    <name evidence="7" type="ORF">OCV99_12710</name>
</gene>
<evidence type="ECO:0000313" key="8">
    <source>
        <dbReference type="Proteomes" id="UP001652431"/>
    </source>
</evidence>
<dbReference type="InterPro" id="IPR055372">
    <property type="entry name" value="CBM96"/>
</dbReference>
<organism evidence="7 8">
    <name type="scientific">Dorea acetigenes</name>
    <dbReference type="NCBI Taxonomy" id="2981787"/>
    <lineage>
        <taxon>Bacteria</taxon>
        <taxon>Bacillati</taxon>
        <taxon>Bacillota</taxon>
        <taxon>Clostridia</taxon>
        <taxon>Lachnospirales</taxon>
        <taxon>Lachnospiraceae</taxon>
        <taxon>Dorea</taxon>
    </lineage>
</organism>
<evidence type="ECO:0000256" key="1">
    <source>
        <dbReference type="ARBA" id="ARBA00004613"/>
    </source>
</evidence>
<dbReference type="PROSITE" id="PS50231">
    <property type="entry name" value="RICIN_B_LECTIN"/>
    <property type="match status" value="1"/>
</dbReference>
<feature type="domain" description="Ricin B lectin" evidence="6">
    <location>
        <begin position="1249"/>
        <end position="1390"/>
    </location>
</feature>
<dbReference type="SUPFAM" id="SSF50370">
    <property type="entry name" value="Ricin B-like lectins"/>
    <property type="match status" value="2"/>
</dbReference>
<dbReference type="NCBIfam" id="NF033679">
    <property type="entry name" value="DNRLRE_dom"/>
    <property type="match status" value="1"/>
</dbReference>
<dbReference type="EMBL" id="JAOQJU010000018">
    <property type="protein sequence ID" value="MCU6687381.1"/>
    <property type="molecule type" value="Genomic_DNA"/>
</dbReference>
<name>A0ABT2RQ39_9FIRM</name>
<keyword evidence="4" id="KW-0677">Repeat</keyword>
<protein>
    <submittedName>
        <fullName evidence="7">RICIN domain-containing protein</fullName>
    </submittedName>
</protein>
<dbReference type="InterPro" id="IPR050708">
    <property type="entry name" value="T6SS_VgrG/RHS"/>
</dbReference>
<evidence type="ECO:0000256" key="5">
    <source>
        <dbReference type="ARBA" id="ARBA00022801"/>
    </source>
</evidence>
<evidence type="ECO:0000259" key="6">
    <source>
        <dbReference type="SMART" id="SM00458"/>
    </source>
</evidence>
<evidence type="ECO:0000256" key="3">
    <source>
        <dbReference type="ARBA" id="ARBA00022729"/>
    </source>
</evidence>
<evidence type="ECO:0000256" key="2">
    <source>
        <dbReference type="ARBA" id="ARBA00022525"/>
    </source>
</evidence>
<reference evidence="7 8" key="1">
    <citation type="journal article" date="2021" name="ISME Commun">
        <title>Automated analysis of genomic sequences facilitates high-throughput and comprehensive description of bacteria.</title>
        <authorList>
            <person name="Hitch T.C.A."/>
        </authorList>
    </citation>
    <scope>NUCLEOTIDE SEQUENCE [LARGE SCALE GENOMIC DNA]</scope>
    <source>
        <strain evidence="7 8">Sanger_03</strain>
    </source>
</reference>
<accession>A0ABT2RQ39</accession>
<keyword evidence="3" id="KW-0732">Signal</keyword>
<keyword evidence="2" id="KW-0964">Secreted</keyword>